<dbReference type="OrthoDB" id="79367at2759"/>
<dbReference type="EMBL" id="BGPR01003716">
    <property type="protein sequence ID" value="GBM91574.1"/>
    <property type="molecule type" value="Genomic_DNA"/>
</dbReference>
<organism evidence="2 3">
    <name type="scientific">Araneus ventricosus</name>
    <name type="common">Orbweaver spider</name>
    <name type="synonym">Epeira ventricosa</name>
    <dbReference type="NCBI Taxonomy" id="182803"/>
    <lineage>
        <taxon>Eukaryota</taxon>
        <taxon>Metazoa</taxon>
        <taxon>Ecdysozoa</taxon>
        <taxon>Arthropoda</taxon>
        <taxon>Chelicerata</taxon>
        <taxon>Arachnida</taxon>
        <taxon>Araneae</taxon>
        <taxon>Araneomorphae</taxon>
        <taxon>Entelegynae</taxon>
        <taxon>Araneoidea</taxon>
        <taxon>Araneidae</taxon>
        <taxon>Araneus</taxon>
    </lineage>
</organism>
<feature type="region of interest" description="Disordered" evidence="1">
    <location>
        <begin position="118"/>
        <end position="140"/>
    </location>
</feature>
<keyword evidence="3" id="KW-1185">Reference proteome</keyword>
<reference evidence="2 3" key="1">
    <citation type="journal article" date="2019" name="Sci. Rep.">
        <title>Orb-weaving spider Araneus ventricosus genome elucidates the spidroin gene catalogue.</title>
        <authorList>
            <person name="Kono N."/>
            <person name="Nakamura H."/>
            <person name="Ohtoshi R."/>
            <person name="Moran D.A.P."/>
            <person name="Shinohara A."/>
            <person name="Yoshida Y."/>
            <person name="Fujiwara M."/>
            <person name="Mori M."/>
            <person name="Tomita M."/>
            <person name="Arakawa K."/>
        </authorList>
    </citation>
    <scope>NUCLEOTIDE SEQUENCE [LARGE SCALE GENOMIC DNA]</scope>
</reference>
<name>A0A4Y2JNS1_ARAVE</name>
<dbReference type="Proteomes" id="UP000499080">
    <property type="component" value="Unassembled WGS sequence"/>
</dbReference>
<evidence type="ECO:0000313" key="3">
    <source>
        <dbReference type="Proteomes" id="UP000499080"/>
    </source>
</evidence>
<evidence type="ECO:0000256" key="1">
    <source>
        <dbReference type="SAM" id="MobiDB-lite"/>
    </source>
</evidence>
<feature type="region of interest" description="Disordered" evidence="1">
    <location>
        <begin position="204"/>
        <end position="240"/>
    </location>
</feature>
<dbReference type="AlphaFoldDB" id="A0A4Y2JNS1"/>
<accession>A0A4Y2JNS1</accession>
<gene>
    <name evidence="2" type="ORF">AVEN_209403_1</name>
</gene>
<proteinExistence type="predicted"/>
<evidence type="ECO:0000313" key="2">
    <source>
        <dbReference type="EMBL" id="GBM91574.1"/>
    </source>
</evidence>
<sequence>MVWAQGKGVKGKEYKDYWQINAGVSLIPYEKIHSDLEALEFQEEGGFIHEESLPEHPKALIGFQIMGFSENGSTIKITTVDPAITSTTGDETPTEADGTNVSSPSAVVSTSAISTQTGIPVTNTNRLPVQPPVSTSGRPIPYLPLQNVGFNFSPPGMRPPGMAPNSQFPWMQKPPGSFTDFDSIKSRSAPGMPPHMFNNRLPFHEVPSGTTGHATPTEDSDRLPVPPPVSTSGRPIPYSPPQNIGFNFPSPGMRHLAWHPTPSSPGYRNHLVLKLTS</sequence>
<feature type="region of interest" description="Disordered" evidence="1">
    <location>
        <begin position="84"/>
        <end position="104"/>
    </location>
</feature>
<comment type="caution">
    <text evidence="2">The sequence shown here is derived from an EMBL/GenBank/DDBJ whole genome shotgun (WGS) entry which is preliminary data.</text>
</comment>
<feature type="compositionally biased region" description="Polar residues" evidence="1">
    <location>
        <begin position="118"/>
        <end position="137"/>
    </location>
</feature>
<protein>
    <submittedName>
        <fullName evidence="2">Uncharacterized protein</fullName>
    </submittedName>
</protein>